<protein>
    <submittedName>
        <fullName evidence="3">Vitelline envelope zona pellucida domain 3</fullName>
    </submittedName>
</protein>
<dbReference type="Pfam" id="PF25272">
    <property type="entry name" value="VERL_C"/>
    <property type="match status" value="1"/>
</dbReference>
<evidence type="ECO:0000313" key="3">
    <source>
        <dbReference type="EMBL" id="ABE72920.1"/>
    </source>
</evidence>
<organism evidence="3">
    <name type="scientific">Haliotis discus hannai</name>
    <name type="common">Japanese abalone</name>
    <dbReference type="NCBI Taxonomy" id="42344"/>
    <lineage>
        <taxon>Eukaryota</taxon>
        <taxon>Metazoa</taxon>
        <taxon>Spiralia</taxon>
        <taxon>Lophotrochozoa</taxon>
        <taxon>Mollusca</taxon>
        <taxon>Gastropoda</taxon>
        <taxon>Vetigastropoda</taxon>
        <taxon>Lepetellida</taxon>
        <taxon>Haliotoidea</taxon>
        <taxon>Haliotidae</taxon>
        <taxon>Haliotis</taxon>
    </lineage>
</organism>
<sequence>MLLFLMMMVSVEGFRYYKELPGGYVLEVNAKCPSIPEGAVNMHVKTDLNLGVRLICKDNYTTLIEGKVDFYFKPPFRGNSREECVLNKMAGSKVYKFRIDAEYGEPESEIRPFVETYIVTCTYDPHSTDKSNKQGIGQSLIAPKEIQANAGKRGTSHVKLLVVNVMDKATPRKLKRGLLVSLAASSDGTGGEMGLRATACDAVGNNGVHYAVLRAGCGDGIVFKRTDGFRTDGLNVYSPHFRIFTLKNSVSLRFKCNYTFCSTPCDGSSCIDQGARTKRSAHSPYSVIAVSDSLDLQNVDDSNGGEDGVRDDAVRDDAVRDDAVRDDAVRDDAVQDDAVRDYAVRDDAVRDDAVRDGAVRDGAVRDDADVNFHSLRNTGVSHSTASDAPWWQTPVVILAMAIFLTMLMGGSALMVHRRRMTSASLA</sequence>
<accession>A0MCM9</accession>
<feature type="transmembrane region" description="Helical" evidence="1">
    <location>
        <begin position="390"/>
        <end position="415"/>
    </location>
</feature>
<evidence type="ECO:0000259" key="2">
    <source>
        <dbReference type="Pfam" id="PF25272"/>
    </source>
</evidence>
<keyword evidence="1" id="KW-0472">Membrane</keyword>
<gene>
    <name evidence="3" type="primary">VEZP3</name>
</gene>
<keyword evidence="1" id="KW-0812">Transmembrane</keyword>
<feature type="domain" description="Vitelline envelope sperm lysin receptor C-terminal" evidence="2">
    <location>
        <begin position="43"/>
        <end position="270"/>
    </location>
</feature>
<proteinExistence type="evidence at transcript level"/>
<name>A0MCM9_HALDH</name>
<dbReference type="InterPro" id="IPR057371">
    <property type="entry name" value="VERL_C"/>
</dbReference>
<reference evidence="3" key="1">
    <citation type="journal article" date="2006" name="Proc. Natl. Acad. Sci. U.S.A.">
        <title>Rapidly evolving zona pellucida domain proteins are a major component of the vitelline envelope of abalone eggs.</title>
        <authorList>
            <person name="Aagaard J.E."/>
            <person name="Yi X."/>
            <person name="MacCoss M.J."/>
            <person name="Swanson W.J."/>
        </authorList>
    </citation>
    <scope>NUCLEOTIDE SEQUENCE</scope>
</reference>
<keyword evidence="1" id="KW-1133">Transmembrane helix</keyword>
<dbReference type="EMBL" id="DQ453715">
    <property type="protein sequence ID" value="ABE72920.1"/>
    <property type="molecule type" value="mRNA"/>
</dbReference>
<dbReference type="AlphaFoldDB" id="A0MCM9"/>
<evidence type="ECO:0000256" key="1">
    <source>
        <dbReference type="SAM" id="Phobius"/>
    </source>
</evidence>